<sequence length="286" mass="32590">MEFRKYVRRLRAFSHVAKQSLKFGAVVVVGVVVYSKWNSNSILHAAWTTGYEPSVKWDSNWDRRDPHSLVPPPKGSGDGDSDYNKQLKAHTPTASRHILLIRHGQYFDNAAIDKERFLTSLGRAQAELTGQRLKELDLPYTILISSTMTRALETAELVHKYLPDIEHVTDDSLREGAPIPPEPPLGSWRPEQKFFQDGARIESAFRKYFYRADPNQKEDSYEVVVCHANVIRYFICRTLQFPSDAWLRFSLAHCSFSHIVIRPSGRVTVNAIGDHGHIPANQISFS</sequence>
<dbReference type="CDD" id="cd07067">
    <property type="entry name" value="HP_PGM_like"/>
    <property type="match status" value="1"/>
</dbReference>
<name>A0A0B6ZG88_9EUPU</name>
<dbReference type="GO" id="GO:0004722">
    <property type="term" value="F:protein serine/threonine phosphatase activity"/>
    <property type="evidence" value="ECO:0007669"/>
    <property type="project" value="UniProtKB-EC"/>
</dbReference>
<proteinExistence type="inferred from homology"/>
<dbReference type="SUPFAM" id="SSF53254">
    <property type="entry name" value="Phosphoglycerate mutase-like"/>
    <property type="match status" value="1"/>
</dbReference>
<dbReference type="SMART" id="SM00855">
    <property type="entry name" value="PGAM"/>
    <property type="match status" value="1"/>
</dbReference>
<dbReference type="PANTHER" id="PTHR20935:SF0">
    <property type="entry name" value="SERINE_THREONINE-PROTEIN PHOSPHATASE PGAM5, MITOCHONDRIAL"/>
    <property type="match status" value="1"/>
</dbReference>
<dbReference type="GO" id="GO:0005739">
    <property type="term" value="C:mitochondrion"/>
    <property type="evidence" value="ECO:0007669"/>
    <property type="project" value="TreeGrafter"/>
</dbReference>
<evidence type="ECO:0000256" key="3">
    <source>
        <dbReference type="ARBA" id="ARBA00022801"/>
    </source>
</evidence>
<dbReference type="Gene3D" id="3.40.50.1240">
    <property type="entry name" value="Phosphoglycerate mutase-like"/>
    <property type="match status" value="1"/>
</dbReference>
<protein>
    <recommendedName>
        <fullName evidence="4">Serine/threonine-protein phosphatase PGAM5, mitochondrial</fullName>
        <ecNumber evidence="2">3.1.3.16</ecNumber>
    </recommendedName>
    <alternativeName>
        <fullName evidence="5">Serine/threonine-protein phosphatase Pgam5, mitochondrial</fullName>
    </alternativeName>
</protein>
<dbReference type="EMBL" id="HACG01020754">
    <property type="protein sequence ID" value="CEK67619.1"/>
    <property type="molecule type" value="Transcribed_RNA"/>
</dbReference>
<dbReference type="GO" id="GO:0090141">
    <property type="term" value="P:positive regulation of mitochondrial fission"/>
    <property type="evidence" value="ECO:0007669"/>
    <property type="project" value="TreeGrafter"/>
</dbReference>
<reference evidence="7" key="1">
    <citation type="submission" date="2014-12" db="EMBL/GenBank/DDBJ databases">
        <title>Insight into the proteome of Arion vulgaris.</title>
        <authorList>
            <person name="Aradska J."/>
            <person name="Bulat T."/>
            <person name="Smidak R."/>
            <person name="Sarate P."/>
            <person name="Gangsoo J."/>
            <person name="Sialana F."/>
            <person name="Bilban M."/>
            <person name="Lubec G."/>
        </authorList>
    </citation>
    <scope>NUCLEOTIDE SEQUENCE</scope>
    <source>
        <tissue evidence="7">Skin</tissue>
    </source>
</reference>
<dbReference type="InterPro" id="IPR029033">
    <property type="entry name" value="His_PPase_superfam"/>
</dbReference>
<evidence type="ECO:0000256" key="5">
    <source>
        <dbReference type="ARBA" id="ARBA00040722"/>
    </source>
</evidence>
<evidence type="ECO:0000256" key="2">
    <source>
        <dbReference type="ARBA" id="ARBA00013081"/>
    </source>
</evidence>
<dbReference type="PANTHER" id="PTHR20935">
    <property type="entry name" value="PHOSPHOGLYCERATE MUTASE-RELATED"/>
    <property type="match status" value="1"/>
</dbReference>
<feature type="region of interest" description="Disordered" evidence="6">
    <location>
        <begin position="62"/>
        <end position="86"/>
    </location>
</feature>
<evidence type="ECO:0000256" key="4">
    <source>
        <dbReference type="ARBA" id="ARBA00039765"/>
    </source>
</evidence>
<dbReference type="InterPro" id="IPR013078">
    <property type="entry name" value="His_Pase_superF_clade-1"/>
</dbReference>
<gene>
    <name evidence="7" type="primary">ORF63305</name>
</gene>
<dbReference type="Pfam" id="PF00300">
    <property type="entry name" value="His_Phos_1"/>
    <property type="match status" value="2"/>
</dbReference>
<dbReference type="AlphaFoldDB" id="A0A0B6ZG88"/>
<organism evidence="7">
    <name type="scientific">Arion vulgaris</name>
    <dbReference type="NCBI Taxonomy" id="1028688"/>
    <lineage>
        <taxon>Eukaryota</taxon>
        <taxon>Metazoa</taxon>
        <taxon>Spiralia</taxon>
        <taxon>Lophotrochozoa</taxon>
        <taxon>Mollusca</taxon>
        <taxon>Gastropoda</taxon>
        <taxon>Heterobranchia</taxon>
        <taxon>Euthyneura</taxon>
        <taxon>Panpulmonata</taxon>
        <taxon>Eupulmonata</taxon>
        <taxon>Stylommatophora</taxon>
        <taxon>Helicina</taxon>
        <taxon>Arionoidea</taxon>
        <taxon>Arionidae</taxon>
        <taxon>Arion</taxon>
    </lineage>
</organism>
<keyword evidence="3" id="KW-0378">Hydrolase</keyword>
<evidence type="ECO:0000256" key="1">
    <source>
        <dbReference type="ARBA" id="ARBA00006717"/>
    </source>
</evidence>
<accession>A0A0B6ZG88</accession>
<dbReference type="EC" id="3.1.3.16" evidence="2"/>
<dbReference type="InterPro" id="IPR051021">
    <property type="entry name" value="Mito_Ser/Thr_phosphatase"/>
</dbReference>
<comment type="similarity">
    <text evidence="1">Belongs to the phosphoglycerate mutase family. BPG-dependent PGAM subfamily.</text>
</comment>
<evidence type="ECO:0000256" key="6">
    <source>
        <dbReference type="SAM" id="MobiDB-lite"/>
    </source>
</evidence>
<evidence type="ECO:0000313" key="7">
    <source>
        <dbReference type="EMBL" id="CEK67619.1"/>
    </source>
</evidence>